<evidence type="ECO:0000313" key="5">
    <source>
        <dbReference type="Proteomes" id="UP001484239"/>
    </source>
</evidence>
<sequence>MSTTISTPHLQTRHTLPDGTRHASVELLNARLADAIMVGLQAKQAHWNVRGPRFLPLHELFDSVAEHAREWADLMAERAGALGGVVDGTPASVIERSDLPTYPTELIDADGHIERMAEVLASFSRRLLGSIEAAGEAGDPATEDVFTEVARAVDQDFWFVEAHTQG</sequence>
<dbReference type="SUPFAM" id="SSF47240">
    <property type="entry name" value="Ferritin-like"/>
    <property type="match status" value="1"/>
</dbReference>
<dbReference type="RefSeq" id="WP_405284730.1">
    <property type="nucleotide sequence ID" value="NZ_CP144380.1"/>
</dbReference>
<dbReference type="InterPro" id="IPR009078">
    <property type="entry name" value="Ferritin-like_SF"/>
</dbReference>
<dbReference type="PRINTS" id="PR01346">
    <property type="entry name" value="HELNAPAPROT"/>
</dbReference>
<evidence type="ECO:0000256" key="2">
    <source>
        <dbReference type="RuleBase" id="RU003875"/>
    </source>
</evidence>
<reference evidence="4 5" key="1">
    <citation type="submission" date="2024-02" db="EMBL/GenBank/DDBJ databases">
        <title>A novel Gemmatimonadota bacterium.</title>
        <authorList>
            <person name="Du Z.-J."/>
            <person name="Ye Y.-Q."/>
        </authorList>
    </citation>
    <scope>NUCLEOTIDE SEQUENCE [LARGE SCALE GENOMIC DNA]</scope>
    <source>
        <strain evidence="4 5">DH-20</strain>
    </source>
</reference>
<dbReference type="Pfam" id="PF00210">
    <property type="entry name" value="Ferritin"/>
    <property type="match status" value="1"/>
</dbReference>
<dbReference type="InterPro" id="IPR023188">
    <property type="entry name" value="DPS_DNA-bd_CS"/>
</dbReference>
<keyword evidence="5" id="KW-1185">Reference proteome</keyword>
<proteinExistence type="inferred from homology"/>
<comment type="similarity">
    <text evidence="1 2">Belongs to the Dps family.</text>
</comment>
<dbReference type="InterPro" id="IPR008331">
    <property type="entry name" value="Ferritin_DPS_dom"/>
</dbReference>
<dbReference type="PIRSF" id="PIRSF005900">
    <property type="entry name" value="Dps"/>
    <property type="match status" value="1"/>
</dbReference>
<dbReference type="InterPro" id="IPR002177">
    <property type="entry name" value="DPS_DNA-bd"/>
</dbReference>
<dbReference type="PANTHER" id="PTHR42932:SF3">
    <property type="entry name" value="DNA PROTECTION DURING STARVATION PROTEIN"/>
    <property type="match status" value="1"/>
</dbReference>
<comment type="caution">
    <text evidence="4">The sequence shown here is derived from an EMBL/GenBank/DDBJ whole genome shotgun (WGS) entry which is preliminary data.</text>
</comment>
<dbReference type="Gene3D" id="1.20.1260.10">
    <property type="match status" value="1"/>
</dbReference>
<gene>
    <name evidence="4" type="primary">dps</name>
    <name evidence="4" type="synonym">pexB</name>
    <name evidence="4" type="ORF">WI372_05695</name>
</gene>
<name>A0ABU9E6V4_9BACT</name>
<evidence type="ECO:0000259" key="3">
    <source>
        <dbReference type="Pfam" id="PF00210"/>
    </source>
</evidence>
<evidence type="ECO:0000256" key="1">
    <source>
        <dbReference type="ARBA" id="ARBA00009497"/>
    </source>
</evidence>
<dbReference type="NCBIfam" id="NF006975">
    <property type="entry name" value="PRK09448.1"/>
    <property type="match status" value="1"/>
</dbReference>
<dbReference type="PANTHER" id="PTHR42932">
    <property type="entry name" value="GENERAL STRESS PROTEIN 20U"/>
    <property type="match status" value="1"/>
</dbReference>
<evidence type="ECO:0000313" key="4">
    <source>
        <dbReference type="EMBL" id="MEK9500462.1"/>
    </source>
</evidence>
<dbReference type="Proteomes" id="UP001484239">
    <property type="component" value="Unassembled WGS sequence"/>
</dbReference>
<dbReference type="CDD" id="cd01043">
    <property type="entry name" value="DPS"/>
    <property type="match status" value="1"/>
</dbReference>
<dbReference type="PROSITE" id="PS00818">
    <property type="entry name" value="DPS_1"/>
    <property type="match status" value="1"/>
</dbReference>
<dbReference type="EMBL" id="JBBHLI010000002">
    <property type="protein sequence ID" value="MEK9500462.1"/>
    <property type="molecule type" value="Genomic_DNA"/>
</dbReference>
<accession>A0ABU9E6V4</accession>
<protein>
    <submittedName>
        <fullName evidence="4">DNA starvation/stationary phase protection protein Dps</fullName>
    </submittedName>
</protein>
<dbReference type="InterPro" id="IPR012347">
    <property type="entry name" value="Ferritin-like"/>
</dbReference>
<feature type="domain" description="Ferritin/DPS" evidence="3">
    <location>
        <begin position="26"/>
        <end position="164"/>
    </location>
</feature>
<organism evidence="4 5">
    <name type="scientific">Gaopeijia maritima</name>
    <dbReference type="NCBI Taxonomy" id="3119007"/>
    <lineage>
        <taxon>Bacteria</taxon>
        <taxon>Pseudomonadati</taxon>
        <taxon>Gemmatimonadota</taxon>
        <taxon>Longimicrobiia</taxon>
        <taxon>Gaopeijiales</taxon>
        <taxon>Gaopeijiaceae</taxon>
        <taxon>Gaopeijia</taxon>
    </lineage>
</organism>